<evidence type="ECO:0000256" key="5">
    <source>
        <dbReference type="ARBA" id="ARBA00023040"/>
    </source>
</evidence>
<dbReference type="PANTHER" id="PTHR24249:SF372">
    <property type="entry name" value="G-PROTEIN COUPLED RECEPTORS FAMILY 1 PROFILE DOMAIN-CONTAINING PROTEIN"/>
    <property type="match status" value="1"/>
</dbReference>
<sequence>MTSISLRACQHACLPVCVFASMHVWQFLLSLSSADLTVGLAYGIYLSMTYTGFFELYTHQATRFVLCVLRTALMDVTLVVSVTNLLSITIDRWIAICHPLRYPTIVTDRRANAAIGATWLWAVLFVVVPLLLWHSTEAICSIEVFFNRYHMLAQCIYLLLLLAAMAALYADIARVAKRHRQSIHARPSEEPAAMRRHHALATTRIFALVFGALVACVTPFYGVYTYLAMRGLDYTAPGFYWPTWLADVLWVANSWVNPAIYCWKYADFRRALRTLLRREG</sequence>
<dbReference type="PROSITE" id="PS50262">
    <property type="entry name" value="G_PROTEIN_RECEP_F1_2"/>
    <property type="match status" value="1"/>
</dbReference>
<evidence type="ECO:0000259" key="11">
    <source>
        <dbReference type="PROSITE" id="PS50262"/>
    </source>
</evidence>
<name>A0ABM1EBI3_PRICU</name>
<dbReference type="GeneID" id="106810643"/>
<feature type="transmembrane region" description="Helical" evidence="10">
    <location>
        <begin position="151"/>
        <end position="170"/>
    </location>
</feature>
<proteinExistence type="inferred from homology"/>
<organism evidence="12 13">
    <name type="scientific">Priapulus caudatus</name>
    <name type="common">Priapulid worm</name>
    <dbReference type="NCBI Taxonomy" id="37621"/>
    <lineage>
        <taxon>Eukaryota</taxon>
        <taxon>Metazoa</taxon>
        <taxon>Ecdysozoa</taxon>
        <taxon>Scalidophora</taxon>
        <taxon>Priapulida</taxon>
        <taxon>Priapulimorpha</taxon>
        <taxon>Priapulimorphida</taxon>
        <taxon>Priapulidae</taxon>
        <taxon>Priapulus</taxon>
    </lineage>
</organism>
<gene>
    <name evidence="13" type="primary">LOC106810643</name>
</gene>
<dbReference type="PRINTS" id="PR00237">
    <property type="entry name" value="GPCRRHODOPSN"/>
</dbReference>
<dbReference type="SUPFAM" id="SSF81321">
    <property type="entry name" value="Family A G protein-coupled receptor-like"/>
    <property type="match status" value="1"/>
</dbReference>
<evidence type="ECO:0000256" key="9">
    <source>
        <dbReference type="RuleBase" id="RU000688"/>
    </source>
</evidence>
<dbReference type="CDD" id="cd00637">
    <property type="entry name" value="7tm_classA_rhodopsin-like"/>
    <property type="match status" value="1"/>
</dbReference>
<dbReference type="Gene3D" id="1.20.1070.10">
    <property type="entry name" value="Rhodopsin 7-helix transmembrane proteins"/>
    <property type="match status" value="1"/>
</dbReference>
<dbReference type="InterPro" id="IPR017452">
    <property type="entry name" value="GPCR_Rhodpsn_7TM"/>
</dbReference>
<keyword evidence="12" id="KW-1185">Reference proteome</keyword>
<keyword evidence="4 10" id="KW-1133">Transmembrane helix</keyword>
<comment type="similarity">
    <text evidence="9">Belongs to the G-protein coupled receptor 1 family.</text>
</comment>
<evidence type="ECO:0000256" key="2">
    <source>
        <dbReference type="ARBA" id="ARBA00022475"/>
    </source>
</evidence>
<protein>
    <submittedName>
        <fullName evidence="13">Histamine H2 receptor-like</fullName>
    </submittedName>
</protein>
<feature type="transmembrane region" description="Helical" evidence="10">
    <location>
        <begin position="68"/>
        <end position="90"/>
    </location>
</feature>
<evidence type="ECO:0000256" key="10">
    <source>
        <dbReference type="SAM" id="Phobius"/>
    </source>
</evidence>
<comment type="subcellular location">
    <subcellularLocation>
        <location evidence="1">Cell membrane</location>
        <topology evidence="1">Multi-pass membrane protein</topology>
    </subcellularLocation>
</comment>
<reference evidence="13" key="1">
    <citation type="submission" date="2025-08" db="UniProtKB">
        <authorList>
            <consortium name="RefSeq"/>
        </authorList>
    </citation>
    <scope>IDENTIFICATION</scope>
</reference>
<keyword evidence="7 9" id="KW-0675">Receptor</keyword>
<evidence type="ECO:0000256" key="7">
    <source>
        <dbReference type="ARBA" id="ARBA00023170"/>
    </source>
</evidence>
<feature type="transmembrane region" description="Helical" evidence="10">
    <location>
        <begin position="27"/>
        <end position="48"/>
    </location>
</feature>
<keyword evidence="6 10" id="KW-0472">Membrane</keyword>
<dbReference type="InterPro" id="IPR000276">
    <property type="entry name" value="GPCR_Rhodpsn"/>
</dbReference>
<evidence type="ECO:0000256" key="4">
    <source>
        <dbReference type="ARBA" id="ARBA00022989"/>
    </source>
</evidence>
<dbReference type="InterPro" id="IPR050569">
    <property type="entry name" value="TAAR"/>
</dbReference>
<evidence type="ECO:0000256" key="6">
    <source>
        <dbReference type="ARBA" id="ARBA00023136"/>
    </source>
</evidence>
<dbReference type="Proteomes" id="UP000695022">
    <property type="component" value="Unplaced"/>
</dbReference>
<keyword evidence="2" id="KW-1003">Cell membrane</keyword>
<feature type="domain" description="G-protein coupled receptors family 1 profile" evidence="11">
    <location>
        <begin position="27"/>
        <end position="261"/>
    </location>
</feature>
<evidence type="ECO:0000313" key="13">
    <source>
        <dbReference type="RefSeq" id="XP_014669554.1"/>
    </source>
</evidence>
<dbReference type="PROSITE" id="PS00237">
    <property type="entry name" value="G_PROTEIN_RECEP_F1_1"/>
    <property type="match status" value="1"/>
</dbReference>
<keyword evidence="8 9" id="KW-0807">Transducer</keyword>
<dbReference type="PANTHER" id="PTHR24249">
    <property type="entry name" value="HISTAMINE RECEPTOR-RELATED G-PROTEIN COUPLED RECEPTOR"/>
    <property type="match status" value="1"/>
</dbReference>
<dbReference type="RefSeq" id="XP_014669554.1">
    <property type="nucleotide sequence ID" value="XM_014814068.1"/>
</dbReference>
<evidence type="ECO:0000256" key="3">
    <source>
        <dbReference type="ARBA" id="ARBA00022692"/>
    </source>
</evidence>
<dbReference type="Pfam" id="PF00001">
    <property type="entry name" value="7tm_1"/>
    <property type="match status" value="1"/>
</dbReference>
<keyword evidence="5 9" id="KW-0297">G-protein coupled receptor</keyword>
<feature type="transmembrane region" description="Helical" evidence="10">
    <location>
        <begin position="111"/>
        <end position="131"/>
    </location>
</feature>
<keyword evidence="3 9" id="KW-0812">Transmembrane</keyword>
<accession>A0ABM1EBI3</accession>
<evidence type="ECO:0000256" key="1">
    <source>
        <dbReference type="ARBA" id="ARBA00004651"/>
    </source>
</evidence>
<feature type="transmembrane region" description="Helical" evidence="10">
    <location>
        <begin position="239"/>
        <end position="263"/>
    </location>
</feature>
<feature type="transmembrane region" description="Helical" evidence="10">
    <location>
        <begin position="205"/>
        <end position="227"/>
    </location>
</feature>
<evidence type="ECO:0000256" key="8">
    <source>
        <dbReference type="ARBA" id="ARBA00023224"/>
    </source>
</evidence>
<evidence type="ECO:0000313" key="12">
    <source>
        <dbReference type="Proteomes" id="UP000695022"/>
    </source>
</evidence>